<evidence type="ECO:0000259" key="24">
    <source>
        <dbReference type="PROSITE" id="PS50112"/>
    </source>
</evidence>
<evidence type="ECO:0000256" key="2">
    <source>
        <dbReference type="ARBA" id="ARBA00004651"/>
    </source>
</evidence>
<dbReference type="InterPro" id="IPR036641">
    <property type="entry name" value="HPT_dom_sf"/>
</dbReference>
<dbReference type="Gene3D" id="3.30.450.20">
    <property type="entry name" value="PAS domain"/>
    <property type="match status" value="2"/>
</dbReference>
<evidence type="ECO:0000259" key="25">
    <source>
        <dbReference type="PROSITE" id="PS50113"/>
    </source>
</evidence>
<evidence type="ECO:0000256" key="21">
    <source>
        <dbReference type="SAM" id="Phobius"/>
    </source>
</evidence>
<dbReference type="CDD" id="cd17546">
    <property type="entry name" value="REC_hyHK_CKI1_RcsC-like"/>
    <property type="match status" value="1"/>
</dbReference>
<dbReference type="EMBL" id="FOTW01000009">
    <property type="protein sequence ID" value="SFL90333.1"/>
    <property type="molecule type" value="Genomic_DNA"/>
</dbReference>
<evidence type="ECO:0000256" key="4">
    <source>
        <dbReference type="ARBA" id="ARBA00022475"/>
    </source>
</evidence>
<dbReference type="InterPro" id="IPR011006">
    <property type="entry name" value="CheY-like_superfamily"/>
</dbReference>
<dbReference type="Gene3D" id="3.30.565.10">
    <property type="entry name" value="Histidine kinase-like ATPase, C-terminal domain"/>
    <property type="match status" value="1"/>
</dbReference>
<feature type="transmembrane region" description="Helical" evidence="21">
    <location>
        <begin position="37"/>
        <end position="53"/>
    </location>
</feature>
<dbReference type="InterPro" id="IPR005467">
    <property type="entry name" value="His_kinase_dom"/>
</dbReference>
<evidence type="ECO:0000313" key="27">
    <source>
        <dbReference type="Proteomes" id="UP000199470"/>
    </source>
</evidence>
<evidence type="ECO:0000313" key="26">
    <source>
        <dbReference type="EMBL" id="SFL90333.1"/>
    </source>
</evidence>
<dbReference type="SUPFAM" id="SSF55785">
    <property type="entry name" value="PYP-like sensor domain (PAS domain)"/>
    <property type="match status" value="2"/>
</dbReference>
<dbReference type="CDD" id="cd16922">
    <property type="entry name" value="HATPase_EvgS-ArcB-TorS-like"/>
    <property type="match status" value="1"/>
</dbReference>
<dbReference type="PRINTS" id="PR00344">
    <property type="entry name" value="BCTRLSENSOR"/>
</dbReference>
<dbReference type="Pfam" id="PF00512">
    <property type="entry name" value="HisKA"/>
    <property type="match status" value="1"/>
</dbReference>
<dbReference type="InterPro" id="IPR001789">
    <property type="entry name" value="Sig_transdc_resp-reg_receiver"/>
</dbReference>
<feature type="domain" description="PAC" evidence="25">
    <location>
        <begin position="515"/>
        <end position="567"/>
    </location>
</feature>
<comment type="catalytic activity">
    <reaction evidence="1">
        <text>ATP + protein L-histidine = ADP + protein N-phospho-L-histidine.</text>
        <dbReference type="EC" id="2.7.13.3"/>
    </reaction>
</comment>
<dbReference type="SUPFAM" id="SSF47226">
    <property type="entry name" value="Histidine-containing phosphotransfer domain, HPT domain"/>
    <property type="match status" value="1"/>
</dbReference>
<evidence type="ECO:0000256" key="15">
    <source>
        <dbReference type="ARBA" id="ARBA00023136"/>
    </source>
</evidence>
<keyword evidence="6" id="KW-0808">Transferase</keyword>
<feature type="domain" description="Histidine kinase" evidence="22">
    <location>
        <begin position="585"/>
        <end position="806"/>
    </location>
</feature>
<dbReference type="Pfam" id="PF00072">
    <property type="entry name" value="Response_reg"/>
    <property type="match status" value="1"/>
</dbReference>
<dbReference type="PROSITE" id="PS50113">
    <property type="entry name" value="PAC"/>
    <property type="match status" value="1"/>
</dbReference>
<evidence type="ECO:0000256" key="20">
    <source>
        <dbReference type="PROSITE-ProRule" id="PRU00169"/>
    </source>
</evidence>
<evidence type="ECO:0000256" key="18">
    <source>
        <dbReference type="ARBA" id="ARBA00068150"/>
    </source>
</evidence>
<evidence type="ECO:0000256" key="17">
    <source>
        <dbReference type="ARBA" id="ARBA00064003"/>
    </source>
</evidence>
<feature type="transmembrane region" description="Helical" evidence="21">
    <location>
        <begin position="263"/>
        <end position="281"/>
    </location>
</feature>
<dbReference type="InterPro" id="IPR003594">
    <property type="entry name" value="HATPase_dom"/>
</dbReference>
<keyword evidence="13" id="KW-0902">Two-component regulatory system</keyword>
<dbReference type="SUPFAM" id="SSF52172">
    <property type="entry name" value="CheY-like"/>
    <property type="match status" value="1"/>
</dbReference>
<evidence type="ECO:0000256" key="1">
    <source>
        <dbReference type="ARBA" id="ARBA00000085"/>
    </source>
</evidence>
<dbReference type="EC" id="2.7.13.3" evidence="3"/>
<dbReference type="InterPro" id="IPR013767">
    <property type="entry name" value="PAS_fold"/>
</dbReference>
<organism evidence="26 27">
    <name type="scientific">Rugamonas rubra</name>
    <dbReference type="NCBI Taxonomy" id="758825"/>
    <lineage>
        <taxon>Bacteria</taxon>
        <taxon>Pseudomonadati</taxon>
        <taxon>Pseudomonadota</taxon>
        <taxon>Betaproteobacteria</taxon>
        <taxon>Burkholderiales</taxon>
        <taxon>Oxalobacteraceae</taxon>
        <taxon>Telluria group</taxon>
        <taxon>Rugamonas</taxon>
    </lineage>
</organism>
<keyword evidence="15 21" id="KW-0472">Membrane</keyword>
<keyword evidence="10" id="KW-0418">Kinase</keyword>
<dbReference type="SMART" id="SM00387">
    <property type="entry name" value="HATPase_c"/>
    <property type="match status" value="1"/>
</dbReference>
<dbReference type="PROSITE" id="PS50112">
    <property type="entry name" value="PAS"/>
    <property type="match status" value="1"/>
</dbReference>
<dbReference type="InterPro" id="IPR013656">
    <property type="entry name" value="PAS_4"/>
</dbReference>
<keyword evidence="14" id="KW-0843">Virulence</keyword>
<evidence type="ECO:0000256" key="19">
    <source>
        <dbReference type="ARBA" id="ARBA00070152"/>
    </source>
</evidence>
<feature type="domain" description="Response regulatory" evidence="23">
    <location>
        <begin position="941"/>
        <end position="1058"/>
    </location>
</feature>
<dbReference type="InterPro" id="IPR007895">
    <property type="entry name" value="MASE1"/>
</dbReference>
<dbReference type="PANTHER" id="PTHR45339">
    <property type="entry name" value="HYBRID SIGNAL TRANSDUCTION HISTIDINE KINASE J"/>
    <property type="match status" value="1"/>
</dbReference>
<dbReference type="SMART" id="SM00086">
    <property type="entry name" value="PAC"/>
    <property type="match status" value="2"/>
</dbReference>
<evidence type="ECO:0000259" key="23">
    <source>
        <dbReference type="PROSITE" id="PS50110"/>
    </source>
</evidence>
<evidence type="ECO:0000256" key="13">
    <source>
        <dbReference type="ARBA" id="ARBA00023012"/>
    </source>
</evidence>
<keyword evidence="9" id="KW-0547">Nucleotide-binding</keyword>
<dbReference type="AlphaFoldDB" id="A0A1I4LHP6"/>
<dbReference type="InterPro" id="IPR000014">
    <property type="entry name" value="PAS"/>
</dbReference>
<feature type="transmembrane region" description="Helical" evidence="21">
    <location>
        <begin position="231"/>
        <end position="251"/>
    </location>
</feature>
<dbReference type="InterPro" id="IPR003661">
    <property type="entry name" value="HisK_dim/P_dom"/>
</dbReference>
<comment type="subcellular location">
    <subcellularLocation>
        <location evidence="2">Cell membrane</location>
        <topology evidence="2">Multi-pass membrane protein</topology>
    </subcellularLocation>
</comment>
<dbReference type="CDD" id="cd00130">
    <property type="entry name" value="PAS"/>
    <property type="match status" value="2"/>
</dbReference>
<dbReference type="GO" id="GO:0006355">
    <property type="term" value="P:regulation of DNA-templated transcription"/>
    <property type="evidence" value="ECO:0007669"/>
    <property type="project" value="InterPro"/>
</dbReference>
<evidence type="ECO:0000256" key="6">
    <source>
        <dbReference type="ARBA" id="ARBA00022679"/>
    </source>
</evidence>
<dbReference type="OrthoDB" id="5290456at2"/>
<dbReference type="InterPro" id="IPR036890">
    <property type="entry name" value="HATPase_C_sf"/>
</dbReference>
<evidence type="ECO:0000256" key="16">
    <source>
        <dbReference type="ARBA" id="ARBA00058004"/>
    </source>
</evidence>
<keyword evidence="12 21" id="KW-1133">Transmembrane helix</keyword>
<dbReference type="SMART" id="SM00091">
    <property type="entry name" value="PAS"/>
    <property type="match status" value="2"/>
</dbReference>
<evidence type="ECO:0000256" key="11">
    <source>
        <dbReference type="ARBA" id="ARBA00022840"/>
    </source>
</evidence>
<keyword evidence="27" id="KW-1185">Reference proteome</keyword>
<dbReference type="GO" id="GO:0005524">
    <property type="term" value="F:ATP binding"/>
    <property type="evidence" value="ECO:0007669"/>
    <property type="project" value="UniProtKB-KW"/>
</dbReference>
<dbReference type="Pfam" id="PF05231">
    <property type="entry name" value="MASE1"/>
    <property type="match status" value="1"/>
</dbReference>
<comment type="subunit">
    <text evidence="17">At low DSF concentrations, interacts with RpfF.</text>
</comment>
<name>A0A1I4LHP6_9BURK</name>
<evidence type="ECO:0000256" key="12">
    <source>
        <dbReference type="ARBA" id="ARBA00022989"/>
    </source>
</evidence>
<dbReference type="Gene3D" id="1.10.287.130">
    <property type="match status" value="1"/>
</dbReference>
<dbReference type="PROSITE" id="PS50109">
    <property type="entry name" value="HIS_KIN"/>
    <property type="match status" value="1"/>
</dbReference>
<dbReference type="InterPro" id="IPR035965">
    <property type="entry name" value="PAS-like_dom_sf"/>
</dbReference>
<dbReference type="Pfam" id="PF02518">
    <property type="entry name" value="HATPase_c"/>
    <property type="match status" value="1"/>
</dbReference>
<evidence type="ECO:0000256" key="8">
    <source>
        <dbReference type="ARBA" id="ARBA00022729"/>
    </source>
</evidence>
<evidence type="ECO:0000256" key="14">
    <source>
        <dbReference type="ARBA" id="ARBA00023026"/>
    </source>
</evidence>
<evidence type="ECO:0000256" key="10">
    <source>
        <dbReference type="ARBA" id="ARBA00022777"/>
    </source>
</evidence>
<dbReference type="CDD" id="cd00082">
    <property type="entry name" value="HisKA"/>
    <property type="match status" value="1"/>
</dbReference>
<dbReference type="InterPro" id="IPR036097">
    <property type="entry name" value="HisK_dim/P_sf"/>
</dbReference>
<keyword evidence="8" id="KW-0732">Signal</keyword>
<feature type="transmembrane region" description="Helical" evidence="21">
    <location>
        <begin position="152"/>
        <end position="174"/>
    </location>
</feature>
<dbReference type="InterPro" id="IPR004358">
    <property type="entry name" value="Sig_transdc_His_kin-like_C"/>
</dbReference>
<feature type="transmembrane region" description="Helical" evidence="21">
    <location>
        <begin position="194"/>
        <end position="219"/>
    </location>
</feature>
<dbReference type="PROSITE" id="PS50110">
    <property type="entry name" value="RESPONSE_REGULATORY"/>
    <property type="match status" value="1"/>
</dbReference>
<dbReference type="Gene3D" id="3.40.50.2300">
    <property type="match status" value="1"/>
</dbReference>
<feature type="transmembrane region" description="Helical" evidence="21">
    <location>
        <begin position="117"/>
        <end position="140"/>
    </location>
</feature>
<dbReference type="NCBIfam" id="TIGR00229">
    <property type="entry name" value="sensory_box"/>
    <property type="match status" value="1"/>
</dbReference>
<dbReference type="FunFam" id="3.30.565.10:FF:000010">
    <property type="entry name" value="Sensor histidine kinase RcsC"/>
    <property type="match status" value="1"/>
</dbReference>
<dbReference type="Proteomes" id="UP000199470">
    <property type="component" value="Unassembled WGS sequence"/>
</dbReference>
<dbReference type="PANTHER" id="PTHR45339:SF5">
    <property type="entry name" value="HISTIDINE KINASE"/>
    <property type="match status" value="1"/>
</dbReference>
<dbReference type="SMART" id="SM00388">
    <property type="entry name" value="HisKA"/>
    <property type="match status" value="1"/>
</dbReference>
<keyword evidence="5 20" id="KW-0597">Phosphoprotein</keyword>
<feature type="modified residue" description="4-aspartylphosphate" evidence="20">
    <location>
        <position position="992"/>
    </location>
</feature>
<dbReference type="GO" id="GO:0000155">
    <property type="term" value="F:phosphorelay sensor kinase activity"/>
    <property type="evidence" value="ECO:0007669"/>
    <property type="project" value="InterPro"/>
</dbReference>
<dbReference type="FunFam" id="1.10.287.130:FF:000002">
    <property type="entry name" value="Two-component osmosensing histidine kinase"/>
    <property type="match status" value="1"/>
</dbReference>
<dbReference type="Pfam" id="PF08448">
    <property type="entry name" value="PAS_4"/>
    <property type="match status" value="1"/>
</dbReference>
<dbReference type="InterPro" id="IPR000700">
    <property type="entry name" value="PAS-assoc_C"/>
</dbReference>
<dbReference type="Pfam" id="PF00989">
    <property type="entry name" value="PAS"/>
    <property type="match status" value="1"/>
</dbReference>
<proteinExistence type="predicted"/>
<comment type="function">
    <text evidence="16">Member of the two-component regulatory system BvgS/BvgA. Phosphorylates BvgA via a four-step phosphorelay in response to environmental signals.</text>
</comment>
<gene>
    <name evidence="26" type="ORF">SAMN02982985_01955</name>
</gene>
<evidence type="ECO:0000259" key="22">
    <source>
        <dbReference type="PROSITE" id="PS50109"/>
    </source>
</evidence>
<dbReference type="SUPFAM" id="SSF55874">
    <property type="entry name" value="ATPase domain of HSP90 chaperone/DNA topoisomerase II/histidine kinase"/>
    <property type="match status" value="1"/>
</dbReference>
<evidence type="ECO:0000256" key="7">
    <source>
        <dbReference type="ARBA" id="ARBA00022692"/>
    </source>
</evidence>
<evidence type="ECO:0000256" key="9">
    <source>
        <dbReference type="ARBA" id="ARBA00022741"/>
    </source>
</evidence>
<evidence type="ECO:0000256" key="3">
    <source>
        <dbReference type="ARBA" id="ARBA00012438"/>
    </source>
</evidence>
<dbReference type="InterPro" id="IPR001610">
    <property type="entry name" value="PAC"/>
</dbReference>
<keyword evidence="4" id="KW-1003">Cell membrane</keyword>
<dbReference type="RefSeq" id="WP_139236392.1">
    <property type="nucleotide sequence ID" value="NZ_FOTW01000009.1"/>
</dbReference>
<dbReference type="SUPFAM" id="SSF47384">
    <property type="entry name" value="Homodimeric domain of signal transducing histidine kinase"/>
    <property type="match status" value="1"/>
</dbReference>
<evidence type="ECO:0000256" key="5">
    <source>
        <dbReference type="ARBA" id="ARBA00022553"/>
    </source>
</evidence>
<reference evidence="26 27" key="1">
    <citation type="submission" date="2016-10" db="EMBL/GenBank/DDBJ databases">
        <authorList>
            <person name="de Groot N.N."/>
        </authorList>
    </citation>
    <scope>NUCLEOTIDE SEQUENCE [LARGE SCALE GENOMIC DNA]</scope>
    <source>
        <strain evidence="26 27">ATCC 43154</strain>
    </source>
</reference>
<keyword evidence="7 21" id="KW-0812">Transmembrane</keyword>
<dbReference type="GO" id="GO:0005886">
    <property type="term" value="C:plasma membrane"/>
    <property type="evidence" value="ECO:0007669"/>
    <property type="project" value="UniProtKB-SubCell"/>
</dbReference>
<sequence>MSRLATQRRALELLAIFAGFFLLALSALWLARQPGSIAILWNVNALLMATLLTRPGRAVALLGAAGLAIFLANCLAGVPAARAVLFVPPNLLESLVGAWLLGRRGVGQAFDHSPEQWLTFLLLGCCVPPLAGASLAAWLLPMAESPSYLRTWSIWYAGSTVGSASALPLLLLVFRDGWQAVWRRVEWPRLLPFALSAAGVCVLALVYLPFSFIYMVLPLMMAAVTLSLEAMALLVWLVSLVMAAVMASPYFAAPPFSSDWQVLLIYAPMLLTLIPPLLLAVSRRQERTRERARLQAEVALDESHRELQVIIDNVPAMIGYWTADERNRFANRACQLWFGMDGAALRGQSLRAVLDAKRYGRIAEHISAVLAGETRQFELQLTDPEGAGRQAYVSFVPDRVAEQTCGFYSIVTDITALKQAQLAEHAARKQLQAIIDSASEFAIIATDSSGLIEVFSTGAERMLGYRAQDMEGRVPFVRLHEPGELSRQHHALAPAEAWFDGFGALVARARHGVADRREWTLVRQDGSPIAVDLVMTAIRDQEGAITGFLGIAHDTSAQRQLREFLTSAKEQAEQASQAKSSFLANMSHEIRTPLNAVLGLAQLLEHTALSAVQRDYLTKISGAGHSLLGILNDVLDFSKIEAGRMELYAAPYELDSVLTAVAGIIGIGAADKPLRLIIDVAADVPQMLEGDAPRLQQILINLCGNAIKFTERGRIVLSVKVATAAMGEAKLVFSVMDTGIGMDQQQQQRLFTAFSQVDGSMTRRFGGTGLGLAISRRLVELMEGTIDLTSTPGGGSTFAVRLPLRPSLASPREAVGVAARVLLIDRDNHSRAAVAGLITRAGGYCEAHGDMPPGPLAEHYDAVLIDSSQFDPGRPVAAPLIILANPFDPRARVEWPSSAQLLARPVTQGTLSRALRALMSAAPADAGTAMEQPSARLAGIRILLAEDNALNQLVACELLRYEGALIDVVDDGQQAIERLRGHADDYALVLMDVQMPVMDGVAATQVIRHQLGLTLPILAMTAGVLEIERHACLQAGMNDFIAKPLELPQMLATILRWAAAPPASTSAFDVSHLMPADVADPQRLRRLRALVASTLQVAMEQAASAHQHWEAGRFDDLARGYRTLRATMDTLHAEQFASAALAVERAAGAAQGTGLPGLMALAEQRLRECEALAVAWCGAGAVAAQR</sequence>
<accession>A0A1I4LHP6</accession>
<feature type="transmembrane region" description="Helical" evidence="21">
    <location>
        <begin position="12"/>
        <end position="31"/>
    </location>
</feature>
<protein>
    <recommendedName>
        <fullName evidence="18">Sensory/regulatory protein RpfC</fullName>
        <ecNumber evidence="3">2.7.13.3</ecNumber>
    </recommendedName>
    <alternativeName>
        <fullName evidence="19">Virulence sensor protein BvgS</fullName>
    </alternativeName>
</protein>
<keyword evidence="11" id="KW-0067">ATP-binding</keyword>
<feature type="domain" description="PAS" evidence="24">
    <location>
        <begin position="427"/>
        <end position="482"/>
    </location>
</feature>
<dbReference type="SMART" id="SM00448">
    <property type="entry name" value="REC"/>
    <property type="match status" value="1"/>
</dbReference>
<dbReference type="STRING" id="758825.SAMN02982985_01955"/>
<feature type="transmembrane region" description="Helical" evidence="21">
    <location>
        <begin position="60"/>
        <end position="85"/>
    </location>
</feature>